<evidence type="ECO:0000313" key="4">
    <source>
        <dbReference type="Proteomes" id="UP000019116"/>
    </source>
</evidence>
<keyword evidence="1" id="KW-0805">Transcription regulation</keyword>
<dbReference type="GO" id="GO:0006352">
    <property type="term" value="P:DNA-templated transcription initiation"/>
    <property type="evidence" value="ECO:0000318"/>
    <property type="project" value="GO_Central"/>
</dbReference>
<dbReference type="STRING" id="4565.A0A3B6DFL3"/>
<dbReference type="InterPro" id="IPR000812">
    <property type="entry name" value="TFIIB"/>
</dbReference>
<accession>A0A3B6DFL3</accession>
<evidence type="ECO:0000256" key="2">
    <source>
        <dbReference type="ARBA" id="ARBA00023163"/>
    </source>
</evidence>
<dbReference type="AlphaFoldDB" id="A0A3B6DFL3"/>
<dbReference type="GO" id="GO:0005634">
    <property type="term" value="C:nucleus"/>
    <property type="evidence" value="ECO:0000318"/>
    <property type="project" value="GO_Central"/>
</dbReference>
<proteinExistence type="predicted"/>
<dbReference type="Gramene" id="TraesCS2D02G343800.1">
    <property type="protein sequence ID" value="TraesCS2D02G343800.1"/>
    <property type="gene ID" value="TraesCS2D02G343800"/>
</dbReference>
<dbReference type="Gramene" id="TraesCLE_scaffold_057657_01G000100.1">
    <property type="protein sequence ID" value="TraesCLE_scaffold_057657_01G000100.1"/>
    <property type="gene ID" value="TraesCLE_scaffold_057657_01G000100"/>
</dbReference>
<dbReference type="Gramene" id="TraesCS2D03G0788100.1">
    <property type="protein sequence ID" value="TraesCS2D03G0788100.1.CDS"/>
    <property type="gene ID" value="TraesCS2D03G0788100"/>
</dbReference>
<dbReference type="GO" id="GO:0016251">
    <property type="term" value="F:RNA polymerase II general transcription initiation factor activity"/>
    <property type="evidence" value="ECO:0000318"/>
    <property type="project" value="GO_Central"/>
</dbReference>
<dbReference type="Gramene" id="TraesWEE_scaffold_058731_01G000100.1">
    <property type="protein sequence ID" value="TraesWEE_scaffold_058731_01G000100.1"/>
    <property type="gene ID" value="TraesWEE_scaffold_058731_01G000100"/>
</dbReference>
<dbReference type="InterPro" id="IPR036915">
    <property type="entry name" value="Cyclin-like_sf"/>
</dbReference>
<dbReference type="Gramene" id="TraesROB_scaffold_137022_01G000300.1">
    <property type="protein sequence ID" value="TraesROB_scaffold_137022_01G000300.1"/>
    <property type="gene ID" value="TraesROB_scaffold_137022_01G000300"/>
</dbReference>
<dbReference type="GO" id="GO:0070897">
    <property type="term" value="P:transcription preinitiation complex assembly"/>
    <property type="evidence" value="ECO:0007669"/>
    <property type="project" value="InterPro"/>
</dbReference>
<dbReference type="OrthoDB" id="715768at2759"/>
<dbReference type="SMR" id="A0A3B6DFL3"/>
<dbReference type="PANTHER" id="PTHR11618:SF67">
    <property type="entry name" value="TRANSCRIPTION FACTOR TFIIB CYCLIN-LIKE DOMAIN-CONTAINING PROTEIN"/>
    <property type="match status" value="1"/>
</dbReference>
<name>A0A3B6DFL3_WHEAT</name>
<evidence type="ECO:0008006" key="5">
    <source>
        <dbReference type="Google" id="ProtNLM"/>
    </source>
</evidence>
<organism evidence="3">
    <name type="scientific">Triticum aestivum</name>
    <name type="common">Wheat</name>
    <dbReference type="NCBI Taxonomy" id="4565"/>
    <lineage>
        <taxon>Eukaryota</taxon>
        <taxon>Viridiplantae</taxon>
        <taxon>Streptophyta</taxon>
        <taxon>Embryophyta</taxon>
        <taxon>Tracheophyta</taxon>
        <taxon>Spermatophyta</taxon>
        <taxon>Magnoliopsida</taxon>
        <taxon>Liliopsida</taxon>
        <taxon>Poales</taxon>
        <taxon>Poaceae</taxon>
        <taxon>BOP clade</taxon>
        <taxon>Pooideae</taxon>
        <taxon>Triticodae</taxon>
        <taxon>Triticeae</taxon>
        <taxon>Triticinae</taxon>
        <taxon>Triticum</taxon>
    </lineage>
</organism>
<keyword evidence="4" id="KW-1185">Reference proteome</keyword>
<dbReference type="Proteomes" id="UP000019116">
    <property type="component" value="Chromosome 2D"/>
</dbReference>
<evidence type="ECO:0000313" key="3">
    <source>
        <dbReference type="EnsemblPlants" id="TraesCS2D02G343800.1"/>
    </source>
</evidence>
<evidence type="ECO:0000256" key="1">
    <source>
        <dbReference type="ARBA" id="ARBA00023015"/>
    </source>
</evidence>
<protein>
    <recommendedName>
        <fullName evidence="5">Transcription factor TFIIB cyclin-like domain-containing protein</fullName>
    </recommendedName>
</protein>
<dbReference type="PANTHER" id="PTHR11618">
    <property type="entry name" value="TRANSCRIPTION INITIATION FACTOR IIB-RELATED"/>
    <property type="match status" value="1"/>
</dbReference>
<dbReference type="SUPFAM" id="SSF47954">
    <property type="entry name" value="Cyclin-like"/>
    <property type="match status" value="1"/>
</dbReference>
<sequence length="328" mass="34297">MEPMLAEVRAANEDMLYSLYFPAGGRAPTAAAVDCVCLDYLSCRECECILGDSFLAIELAVLKKQRIDHTSIPAARVQLQIGHVAEGSRTAVSGMSSEQLVPGSHLPSDGVESSDVAAGMADRLVPGSDQPSDGVRGSDAAISSMAVRLGPVSHPTPSHGIKGFEEAISDMAARLGLAATIGERAKEVFKKMDDAKAELAREVAADGGAAMRKEIARLVAHIKKRLGEEEAGTGVVGVSSYLRRFGALVGLGKAEEAAALEAARRLEEGALGVPHNADSLAAAVVFLVLERAGSVTSVKDVAAATGLSQMTIYAVCRKLRPHHDRLFG</sequence>
<dbReference type="Gene3D" id="1.10.472.10">
    <property type="entry name" value="Cyclin-like"/>
    <property type="match status" value="1"/>
</dbReference>
<dbReference type="EnsemblPlants" id="TraesCS2D02G343800.1">
    <property type="protein sequence ID" value="TraesCS2D02G343800.1"/>
    <property type="gene ID" value="TraesCS2D02G343800"/>
</dbReference>
<dbReference type="GO" id="GO:0017025">
    <property type="term" value="F:TBP-class protein binding"/>
    <property type="evidence" value="ECO:0000318"/>
    <property type="project" value="GO_Central"/>
</dbReference>
<dbReference type="Gramene" id="TraesCAD_scaffold_054948_01G000200.1">
    <property type="protein sequence ID" value="TraesCAD_scaffold_054948_01G000200.1"/>
    <property type="gene ID" value="TraesCAD_scaffold_054948_01G000200"/>
</dbReference>
<dbReference type="GO" id="GO:0097550">
    <property type="term" value="C:transcription preinitiation complex"/>
    <property type="evidence" value="ECO:0000318"/>
    <property type="project" value="GO_Central"/>
</dbReference>
<keyword evidence="2" id="KW-0804">Transcription</keyword>
<reference evidence="3" key="2">
    <citation type="submission" date="2018-10" db="UniProtKB">
        <authorList>
            <consortium name="EnsemblPlants"/>
        </authorList>
    </citation>
    <scope>IDENTIFICATION</scope>
</reference>
<dbReference type="Gramene" id="TraesRN2D0100833900.1">
    <property type="protein sequence ID" value="TraesRN2D0100833900.1"/>
    <property type="gene ID" value="TraesRN2D0100833900"/>
</dbReference>
<reference evidence="3" key="1">
    <citation type="submission" date="2018-08" db="EMBL/GenBank/DDBJ databases">
        <authorList>
            <person name="Rossello M."/>
        </authorList>
    </citation>
    <scope>NUCLEOTIDE SEQUENCE [LARGE SCALE GENOMIC DNA]</scope>
    <source>
        <strain evidence="3">cv. Chinese Spring</strain>
    </source>
</reference>